<comment type="subcellular location">
    <subcellularLocation>
        <location evidence="1">Membrane</location>
        <topology evidence="1">Multi-pass membrane protein</topology>
    </subcellularLocation>
</comment>
<keyword evidence="11" id="KW-1185">Reference proteome</keyword>
<evidence type="ECO:0000256" key="8">
    <source>
        <dbReference type="SAM" id="MobiDB-lite"/>
    </source>
</evidence>
<dbReference type="InterPro" id="IPR049829">
    <property type="entry name" value="MptA/B-like"/>
</dbReference>
<keyword evidence="2" id="KW-0328">Glycosyltransferase</keyword>
<dbReference type="AlphaFoldDB" id="A0A4Q9KLM2"/>
<dbReference type="NCBIfam" id="NF038066">
    <property type="entry name" value="MptB"/>
    <property type="match status" value="1"/>
</dbReference>
<feature type="transmembrane region" description="Helical" evidence="9">
    <location>
        <begin position="192"/>
        <end position="213"/>
    </location>
</feature>
<evidence type="ECO:0000256" key="6">
    <source>
        <dbReference type="ARBA" id="ARBA00023136"/>
    </source>
</evidence>
<feature type="transmembrane region" description="Helical" evidence="9">
    <location>
        <begin position="101"/>
        <end position="129"/>
    </location>
</feature>
<dbReference type="Pfam" id="PF26314">
    <property type="entry name" value="MptA_B_family"/>
    <property type="match status" value="1"/>
</dbReference>
<evidence type="ECO:0000256" key="4">
    <source>
        <dbReference type="ARBA" id="ARBA00022692"/>
    </source>
</evidence>
<dbReference type="RefSeq" id="WP_131172146.1">
    <property type="nucleotide sequence ID" value="NZ_FXTL01000009.1"/>
</dbReference>
<evidence type="ECO:0000256" key="3">
    <source>
        <dbReference type="ARBA" id="ARBA00022679"/>
    </source>
</evidence>
<gene>
    <name evidence="10" type="ORF">ET996_08570</name>
</gene>
<reference evidence="10 11" key="1">
    <citation type="submission" date="2019-01" db="EMBL/GenBank/DDBJ databases">
        <title>Lactibacter flavus gen. nov., sp. nov., a novel bacterium of the family Propionibacteriaceae isolated from raw milk and dairy products.</title>
        <authorList>
            <person name="Huptas C."/>
            <person name="Wenning M."/>
            <person name="Breitenwieser F."/>
            <person name="Doll E."/>
            <person name="Von Neubeck M."/>
            <person name="Busse H.-J."/>
            <person name="Scherer S."/>
        </authorList>
    </citation>
    <scope>NUCLEOTIDE SEQUENCE [LARGE SCALE GENOMIC DNA]</scope>
    <source>
        <strain evidence="10 11">DSM 22130</strain>
    </source>
</reference>
<evidence type="ECO:0000313" key="10">
    <source>
        <dbReference type="EMBL" id="TBT94830.1"/>
    </source>
</evidence>
<evidence type="ECO:0000256" key="9">
    <source>
        <dbReference type="SAM" id="Phobius"/>
    </source>
</evidence>
<organism evidence="10 11">
    <name type="scientific">Propioniciclava tarda</name>
    <dbReference type="NCBI Taxonomy" id="433330"/>
    <lineage>
        <taxon>Bacteria</taxon>
        <taxon>Bacillati</taxon>
        <taxon>Actinomycetota</taxon>
        <taxon>Actinomycetes</taxon>
        <taxon>Propionibacteriales</taxon>
        <taxon>Propionibacteriaceae</taxon>
        <taxon>Propioniciclava</taxon>
    </lineage>
</organism>
<evidence type="ECO:0000256" key="2">
    <source>
        <dbReference type="ARBA" id="ARBA00022676"/>
    </source>
</evidence>
<evidence type="ECO:0000256" key="5">
    <source>
        <dbReference type="ARBA" id="ARBA00022989"/>
    </source>
</evidence>
<name>A0A4Q9KLM2_PROTD</name>
<evidence type="ECO:0008006" key="12">
    <source>
        <dbReference type="Google" id="ProtNLM"/>
    </source>
</evidence>
<dbReference type="OrthoDB" id="5242303at2"/>
<feature type="transmembrane region" description="Helical" evidence="9">
    <location>
        <begin position="264"/>
        <end position="287"/>
    </location>
</feature>
<feature type="transmembrane region" description="Helical" evidence="9">
    <location>
        <begin position="299"/>
        <end position="317"/>
    </location>
</feature>
<comment type="caution">
    <text evidence="10">The sequence shown here is derived from an EMBL/GenBank/DDBJ whole genome shotgun (WGS) entry which is preliminary data.</text>
</comment>
<feature type="transmembrane region" description="Helical" evidence="9">
    <location>
        <begin position="66"/>
        <end position="89"/>
    </location>
</feature>
<dbReference type="GO" id="GO:0016020">
    <property type="term" value="C:membrane"/>
    <property type="evidence" value="ECO:0007669"/>
    <property type="project" value="UniProtKB-SubCell"/>
</dbReference>
<protein>
    <recommendedName>
        <fullName evidence="12">DUF2029 domain-containing protein</fullName>
    </recommendedName>
</protein>
<feature type="transmembrane region" description="Helical" evidence="9">
    <location>
        <begin position="225"/>
        <end position="244"/>
    </location>
</feature>
<comment type="similarity">
    <text evidence="7">Belongs to the MptA/B family.</text>
</comment>
<feature type="region of interest" description="Disordered" evidence="8">
    <location>
        <begin position="392"/>
        <end position="411"/>
    </location>
</feature>
<keyword evidence="5 9" id="KW-1133">Transmembrane helix</keyword>
<dbReference type="Proteomes" id="UP000291933">
    <property type="component" value="Unassembled WGS sequence"/>
</dbReference>
<sequence length="542" mass="59004">MVERAARWPDAVPRLSSPRVGLSLVVASALVTIVVAALGPSVVTLNLGPEGWLPPWRLPVGTPHEWPVTVALWWGIILGGLGLWVLLRALDAGWRPGWKRLFGLGAALNVLTVLVAPLTSADVLMYAAYGRLVRLGVDPYAVTPAAVLSRTFDPLLAWTEGPWQDTPSVYGPLATASQWLANVLGGESMHDVVWWLQVFGMVPLLVIGAVLVAMAGGDEVRQARAVLFTVLNPLVIWAVVAGAHNEALCVVFAVCALASVRRSAFVTGVFIGLAGTVKVTLVFYGLALAWGYRRDWRRLLALGLGALLPLAVAYGLVPQALFAASRNTGYISQGSWGLPVVFVLQGLTGEELARSIVTKVGWVLLVVIAWMLSRVLPWDGVSEDFSVQRGSRSEIRAENPEKPNREPRHTQVDTLTPVVAETDQQAVAVRTAAVLSAAWVITSPWTLPWYDLIAWAPLALLAANRVDRMLIWRGVSLSVAHVTARAVVLGPELTWMSWLLREMLCSVVQWGVLVWIAVWWWRAGHELPTGAFVRRGWARLRG</sequence>
<dbReference type="EMBL" id="SDMR01000009">
    <property type="protein sequence ID" value="TBT94830.1"/>
    <property type="molecule type" value="Genomic_DNA"/>
</dbReference>
<accession>A0A4Q9KLM2</accession>
<feature type="transmembrane region" description="Helical" evidence="9">
    <location>
        <begin position="21"/>
        <end position="46"/>
    </location>
</feature>
<evidence type="ECO:0000256" key="7">
    <source>
        <dbReference type="ARBA" id="ARBA00043987"/>
    </source>
</evidence>
<keyword evidence="3" id="KW-0808">Transferase</keyword>
<evidence type="ECO:0000256" key="1">
    <source>
        <dbReference type="ARBA" id="ARBA00004141"/>
    </source>
</evidence>
<dbReference type="GO" id="GO:0016757">
    <property type="term" value="F:glycosyltransferase activity"/>
    <property type="evidence" value="ECO:0007669"/>
    <property type="project" value="UniProtKB-KW"/>
</dbReference>
<keyword evidence="6 9" id="KW-0472">Membrane</keyword>
<keyword evidence="4 9" id="KW-0812">Transmembrane</keyword>
<proteinExistence type="inferred from homology"/>
<evidence type="ECO:0000313" key="11">
    <source>
        <dbReference type="Proteomes" id="UP000291933"/>
    </source>
</evidence>